<dbReference type="EMBL" id="ML179041">
    <property type="protein sequence ID" value="THV06838.1"/>
    <property type="molecule type" value="Genomic_DNA"/>
</dbReference>
<dbReference type="Proteomes" id="UP000297245">
    <property type="component" value="Unassembled WGS sequence"/>
</dbReference>
<dbReference type="OrthoDB" id="3259884at2759"/>
<name>A0A4S8MUE1_DENBC</name>
<gene>
    <name evidence="1" type="ORF">K435DRAFT_848906</name>
</gene>
<sequence length="143" mass="16235">MLQLMNAAYGTNPMGWIFFVSLRTKTLISLSILSGDVIHMKKVAPIWMASDDSKHKPADDPDTCLPNQPPVTFKRWIDSETGRDTGAAHMYGKLEPIHIDDPEWEDQQGEPGLSWFYKCEVLQQFFPVPVGYKAVIMDENSDF</sequence>
<proteinExistence type="predicted"/>
<accession>A0A4S8MUE1</accession>
<reference evidence="1 2" key="1">
    <citation type="journal article" date="2019" name="Nat. Ecol. Evol.">
        <title>Megaphylogeny resolves global patterns of mushroom evolution.</title>
        <authorList>
            <person name="Varga T."/>
            <person name="Krizsan K."/>
            <person name="Foldi C."/>
            <person name="Dima B."/>
            <person name="Sanchez-Garcia M."/>
            <person name="Sanchez-Ramirez S."/>
            <person name="Szollosi G.J."/>
            <person name="Szarkandi J.G."/>
            <person name="Papp V."/>
            <person name="Albert L."/>
            <person name="Andreopoulos W."/>
            <person name="Angelini C."/>
            <person name="Antonin V."/>
            <person name="Barry K.W."/>
            <person name="Bougher N.L."/>
            <person name="Buchanan P."/>
            <person name="Buyck B."/>
            <person name="Bense V."/>
            <person name="Catcheside P."/>
            <person name="Chovatia M."/>
            <person name="Cooper J."/>
            <person name="Damon W."/>
            <person name="Desjardin D."/>
            <person name="Finy P."/>
            <person name="Geml J."/>
            <person name="Haridas S."/>
            <person name="Hughes K."/>
            <person name="Justo A."/>
            <person name="Karasinski D."/>
            <person name="Kautmanova I."/>
            <person name="Kiss B."/>
            <person name="Kocsube S."/>
            <person name="Kotiranta H."/>
            <person name="LaButti K.M."/>
            <person name="Lechner B.E."/>
            <person name="Liimatainen K."/>
            <person name="Lipzen A."/>
            <person name="Lukacs Z."/>
            <person name="Mihaltcheva S."/>
            <person name="Morgado L.N."/>
            <person name="Niskanen T."/>
            <person name="Noordeloos M.E."/>
            <person name="Ohm R.A."/>
            <person name="Ortiz-Santana B."/>
            <person name="Ovrebo C."/>
            <person name="Racz N."/>
            <person name="Riley R."/>
            <person name="Savchenko A."/>
            <person name="Shiryaev A."/>
            <person name="Soop K."/>
            <person name="Spirin V."/>
            <person name="Szebenyi C."/>
            <person name="Tomsovsky M."/>
            <person name="Tulloss R.E."/>
            <person name="Uehling J."/>
            <person name="Grigoriev I.V."/>
            <person name="Vagvolgyi C."/>
            <person name="Papp T."/>
            <person name="Martin F.M."/>
            <person name="Miettinen O."/>
            <person name="Hibbett D.S."/>
            <person name="Nagy L.G."/>
        </authorList>
    </citation>
    <scope>NUCLEOTIDE SEQUENCE [LARGE SCALE GENOMIC DNA]</scope>
    <source>
        <strain evidence="1 2">CBS 962.96</strain>
    </source>
</reference>
<organism evidence="1 2">
    <name type="scientific">Dendrothele bispora (strain CBS 962.96)</name>
    <dbReference type="NCBI Taxonomy" id="1314807"/>
    <lineage>
        <taxon>Eukaryota</taxon>
        <taxon>Fungi</taxon>
        <taxon>Dikarya</taxon>
        <taxon>Basidiomycota</taxon>
        <taxon>Agaricomycotina</taxon>
        <taxon>Agaricomycetes</taxon>
        <taxon>Agaricomycetidae</taxon>
        <taxon>Agaricales</taxon>
        <taxon>Agaricales incertae sedis</taxon>
        <taxon>Dendrothele</taxon>
    </lineage>
</organism>
<dbReference type="AlphaFoldDB" id="A0A4S8MUE1"/>
<protein>
    <submittedName>
        <fullName evidence="1">Uncharacterized protein</fullName>
    </submittedName>
</protein>
<evidence type="ECO:0000313" key="1">
    <source>
        <dbReference type="EMBL" id="THV06838.1"/>
    </source>
</evidence>
<evidence type="ECO:0000313" key="2">
    <source>
        <dbReference type="Proteomes" id="UP000297245"/>
    </source>
</evidence>
<keyword evidence="2" id="KW-1185">Reference proteome</keyword>